<name>A0ABC8L1E2_ERUVS</name>
<dbReference type="Proteomes" id="UP001642260">
    <property type="component" value="Unassembled WGS sequence"/>
</dbReference>
<reference evidence="1 2" key="1">
    <citation type="submission" date="2022-03" db="EMBL/GenBank/DDBJ databases">
        <authorList>
            <person name="Macdonald S."/>
            <person name="Ahmed S."/>
            <person name="Newling K."/>
        </authorList>
    </citation>
    <scope>NUCLEOTIDE SEQUENCE [LARGE SCALE GENOMIC DNA]</scope>
</reference>
<dbReference type="AlphaFoldDB" id="A0ABC8L1E2"/>
<evidence type="ECO:0000313" key="1">
    <source>
        <dbReference type="EMBL" id="CAH8364030.1"/>
    </source>
</evidence>
<gene>
    <name evidence="1" type="ORF">ERUC_LOCUS29786</name>
</gene>
<accession>A0ABC8L1E2</accession>
<sequence length="77" mass="8725">MILHQTDERKAVGVDEVVLAINYQPEVMLNFLKHFEAKLEIKSTCSQETERMGTIESSLGNIKEVISLIYVGIFVNL</sequence>
<comment type="caution">
    <text evidence="1">The sequence shown here is derived from an EMBL/GenBank/DDBJ whole genome shotgun (WGS) entry which is preliminary data.</text>
</comment>
<dbReference type="EMBL" id="CAKOAT010375154">
    <property type="protein sequence ID" value="CAH8364030.1"/>
    <property type="molecule type" value="Genomic_DNA"/>
</dbReference>
<evidence type="ECO:0000313" key="2">
    <source>
        <dbReference type="Proteomes" id="UP001642260"/>
    </source>
</evidence>
<protein>
    <submittedName>
        <fullName evidence="1">Uncharacterized protein</fullName>
    </submittedName>
</protein>
<organism evidence="1 2">
    <name type="scientific">Eruca vesicaria subsp. sativa</name>
    <name type="common">Garden rocket</name>
    <name type="synonym">Eruca sativa</name>
    <dbReference type="NCBI Taxonomy" id="29727"/>
    <lineage>
        <taxon>Eukaryota</taxon>
        <taxon>Viridiplantae</taxon>
        <taxon>Streptophyta</taxon>
        <taxon>Embryophyta</taxon>
        <taxon>Tracheophyta</taxon>
        <taxon>Spermatophyta</taxon>
        <taxon>Magnoliopsida</taxon>
        <taxon>eudicotyledons</taxon>
        <taxon>Gunneridae</taxon>
        <taxon>Pentapetalae</taxon>
        <taxon>rosids</taxon>
        <taxon>malvids</taxon>
        <taxon>Brassicales</taxon>
        <taxon>Brassicaceae</taxon>
        <taxon>Brassiceae</taxon>
        <taxon>Eruca</taxon>
    </lineage>
</organism>
<proteinExistence type="predicted"/>
<keyword evidence="2" id="KW-1185">Reference proteome</keyword>